<dbReference type="InterPro" id="IPR000642">
    <property type="entry name" value="Peptidase_M41"/>
</dbReference>
<dbReference type="InterPro" id="IPR003593">
    <property type="entry name" value="AAA+_ATPase"/>
</dbReference>
<dbReference type="FunFam" id="3.40.50.300:FF:000195">
    <property type="entry name" value="ATP-dependent zinc metalloprotease FTSH 11"/>
    <property type="match status" value="1"/>
</dbReference>
<keyword evidence="6 16" id="KW-0812">Transmembrane</keyword>
<dbReference type="KEGG" id="hmg:100198092"/>
<evidence type="ECO:0000256" key="8">
    <source>
        <dbReference type="ARBA" id="ARBA00022741"/>
    </source>
</evidence>
<name>T2M704_HYDVU</name>
<protein>
    <submittedName>
        <fullName evidence="18">ATP-dependent zinc metalloprotease YME1L1</fullName>
    </submittedName>
</protein>
<dbReference type="MEROPS" id="M41.026"/>
<accession>T2M704</accession>
<evidence type="ECO:0000256" key="3">
    <source>
        <dbReference type="ARBA" id="ARBA00010044"/>
    </source>
</evidence>
<dbReference type="HAMAP" id="MF_01458">
    <property type="entry name" value="FtsH"/>
    <property type="match status" value="1"/>
</dbReference>
<dbReference type="InterPro" id="IPR027417">
    <property type="entry name" value="P-loop_NTPase"/>
</dbReference>
<dbReference type="OrthoDB" id="1413014at2759"/>
<organism evidence="18">
    <name type="scientific">Hydra vulgaris</name>
    <name type="common">Hydra</name>
    <name type="synonym">Hydra attenuata</name>
    <dbReference type="NCBI Taxonomy" id="6087"/>
    <lineage>
        <taxon>Eukaryota</taxon>
        <taxon>Metazoa</taxon>
        <taxon>Cnidaria</taxon>
        <taxon>Hydrozoa</taxon>
        <taxon>Hydroidolina</taxon>
        <taxon>Anthoathecata</taxon>
        <taxon>Aplanulata</taxon>
        <taxon>Hydridae</taxon>
        <taxon>Hydra</taxon>
    </lineage>
</organism>
<dbReference type="PANTHER" id="PTHR23076">
    <property type="entry name" value="METALLOPROTEASE M41 FTSH"/>
    <property type="match status" value="1"/>
</dbReference>
<dbReference type="SMART" id="SM00382">
    <property type="entry name" value="AAA"/>
    <property type="match status" value="1"/>
</dbReference>
<keyword evidence="7" id="KW-0479">Metal-binding</keyword>
<feature type="transmembrane region" description="Helical" evidence="16">
    <location>
        <begin position="266"/>
        <end position="287"/>
    </location>
</feature>
<dbReference type="GO" id="GO:0046872">
    <property type="term" value="F:metal ion binding"/>
    <property type="evidence" value="ECO:0007669"/>
    <property type="project" value="UniProtKB-KW"/>
</dbReference>
<dbReference type="SUPFAM" id="SSF140990">
    <property type="entry name" value="FtsH protease domain-like"/>
    <property type="match status" value="1"/>
</dbReference>
<dbReference type="GO" id="GO:0016887">
    <property type="term" value="F:ATP hydrolysis activity"/>
    <property type="evidence" value="ECO:0007669"/>
    <property type="project" value="InterPro"/>
</dbReference>
<evidence type="ECO:0000256" key="12">
    <source>
        <dbReference type="ARBA" id="ARBA00022989"/>
    </source>
</evidence>
<evidence type="ECO:0000256" key="16">
    <source>
        <dbReference type="SAM" id="Phobius"/>
    </source>
</evidence>
<comment type="subcellular location">
    <subcellularLocation>
        <location evidence="2">Mitochondrion membrane</location>
    </subcellularLocation>
</comment>
<dbReference type="Pfam" id="PF01434">
    <property type="entry name" value="Peptidase_M41"/>
    <property type="match status" value="1"/>
</dbReference>
<dbReference type="Gene3D" id="1.10.8.60">
    <property type="match status" value="1"/>
</dbReference>
<feature type="domain" description="AAA+ ATPase" evidence="17">
    <location>
        <begin position="342"/>
        <end position="479"/>
    </location>
</feature>
<comment type="similarity">
    <text evidence="3">In the C-terminal section; belongs to the peptidase M41 family.</text>
</comment>
<keyword evidence="5 18" id="KW-0645">Protease</keyword>
<dbReference type="NCBIfam" id="TIGR01241">
    <property type="entry name" value="FtsH_fam"/>
    <property type="match status" value="1"/>
</dbReference>
<dbReference type="Pfam" id="PF00004">
    <property type="entry name" value="AAA"/>
    <property type="match status" value="1"/>
</dbReference>
<evidence type="ECO:0000256" key="15">
    <source>
        <dbReference type="ARBA" id="ARBA00023136"/>
    </source>
</evidence>
<dbReference type="OMA" id="KIMESHM"/>
<dbReference type="GO" id="GO:0004222">
    <property type="term" value="F:metalloendopeptidase activity"/>
    <property type="evidence" value="ECO:0007669"/>
    <property type="project" value="InterPro"/>
</dbReference>
<dbReference type="EMBL" id="HAAD01001609">
    <property type="protein sequence ID" value="CDG67841.1"/>
    <property type="molecule type" value="mRNA"/>
</dbReference>
<dbReference type="InterPro" id="IPR037219">
    <property type="entry name" value="Peptidase_M41-like"/>
</dbReference>
<evidence type="ECO:0000256" key="2">
    <source>
        <dbReference type="ARBA" id="ARBA00004325"/>
    </source>
</evidence>
<dbReference type="GO" id="GO:0007005">
    <property type="term" value="P:mitochondrion organization"/>
    <property type="evidence" value="ECO:0007669"/>
    <property type="project" value="TreeGrafter"/>
</dbReference>
<dbReference type="FunFam" id="1.20.58.760:FF:000002">
    <property type="entry name" value="ATP-dependent zinc metalloprotease FtsH"/>
    <property type="match status" value="1"/>
</dbReference>
<dbReference type="GO" id="GO:0006515">
    <property type="term" value="P:protein quality control for misfolded or incompletely synthesized proteins"/>
    <property type="evidence" value="ECO:0007669"/>
    <property type="project" value="TreeGrafter"/>
</dbReference>
<dbReference type="GO" id="GO:0005743">
    <property type="term" value="C:mitochondrial inner membrane"/>
    <property type="evidence" value="ECO:0007669"/>
    <property type="project" value="TreeGrafter"/>
</dbReference>
<evidence type="ECO:0000256" key="13">
    <source>
        <dbReference type="ARBA" id="ARBA00023049"/>
    </source>
</evidence>
<dbReference type="Pfam" id="PF17862">
    <property type="entry name" value="AAA_lid_3"/>
    <property type="match status" value="1"/>
</dbReference>
<comment type="similarity">
    <text evidence="4">In the N-terminal section; belongs to the AAA ATPase family.</text>
</comment>
<evidence type="ECO:0000256" key="14">
    <source>
        <dbReference type="ARBA" id="ARBA00023128"/>
    </source>
</evidence>
<keyword evidence="15 16" id="KW-0472">Membrane</keyword>
<evidence type="ECO:0000256" key="11">
    <source>
        <dbReference type="ARBA" id="ARBA00022840"/>
    </source>
</evidence>
<dbReference type="FunFam" id="1.10.8.60:FF:000001">
    <property type="entry name" value="ATP-dependent zinc metalloprotease FtsH"/>
    <property type="match status" value="1"/>
</dbReference>
<proteinExistence type="evidence at transcript level"/>
<dbReference type="SUPFAM" id="SSF52540">
    <property type="entry name" value="P-loop containing nucleoside triphosphate hydrolases"/>
    <property type="match status" value="1"/>
</dbReference>
<evidence type="ECO:0000256" key="5">
    <source>
        <dbReference type="ARBA" id="ARBA00022670"/>
    </source>
</evidence>
<dbReference type="GO" id="GO:0005524">
    <property type="term" value="F:ATP binding"/>
    <property type="evidence" value="ECO:0007669"/>
    <property type="project" value="UniProtKB-KW"/>
</dbReference>
<dbReference type="PANTHER" id="PTHR23076:SF97">
    <property type="entry name" value="ATP-DEPENDENT ZINC METALLOPROTEASE YME1L1"/>
    <property type="match status" value="1"/>
</dbReference>
<keyword evidence="9" id="KW-0378">Hydrolase</keyword>
<reference evidence="18" key="1">
    <citation type="journal article" date="2013" name="Genome Biol. Evol.">
        <title>Punctuated emergences of genetic and phenotypic innovations in eumetazoan, bilaterian, euteleostome, and hominidae ancestors.</title>
        <authorList>
            <person name="Wenger Y."/>
            <person name="Galliot B."/>
        </authorList>
    </citation>
    <scope>NUCLEOTIDE SEQUENCE</scope>
    <source>
        <tissue evidence="18">Whole animals</tissue>
    </source>
</reference>
<dbReference type="GO" id="GO:0004176">
    <property type="term" value="F:ATP-dependent peptidase activity"/>
    <property type="evidence" value="ECO:0007669"/>
    <property type="project" value="InterPro"/>
</dbReference>
<evidence type="ECO:0000256" key="10">
    <source>
        <dbReference type="ARBA" id="ARBA00022833"/>
    </source>
</evidence>
<dbReference type="InterPro" id="IPR005936">
    <property type="entry name" value="FtsH"/>
</dbReference>
<dbReference type="InterPro" id="IPR041569">
    <property type="entry name" value="AAA_lid_3"/>
</dbReference>
<keyword evidence="14" id="KW-0496">Mitochondrion</keyword>
<evidence type="ECO:0000256" key="4">
    <source>
        <dbReference type="ARBA" id="ARBA00010550"/>
    </source>
</evidence>
<evidence type="ECO:0000256" key="7">
    <source>
        <dbReference type="ARBA" id="ARBA00022723"/>
    </source>
</evidence>
<keyword evidence="12 16" id="KW-1133">Transmembrane helix</keyword>
<dbReference type="Gene3D" id="1.20.58.760">
    <property type="entry name" value="Peptidase M41"/>
    <property type="match status" value="1"/>
</dbReference>
<dbReference type="InterPro" id="IPR003960">
    <property type="entry name" value="ATPase_AAA_CS"/>
</dbReference>
<dbReference type="PROSITE" id="PS00674">
    <property type="entry name" value="AAA"/>
    <property type="match status" value="1"/>
</dbReference>
<evidence type="ECO:0000256" key="1">
    <source>
        <dbReference type="ARBA" id="ARBA00001947"/>
    </source>
</evidence>
<evidence type="ECO:0000256" key="9">
    <source>
        <dbReference type="ARBA" id="ARBA00022801"/>
    </source>
</evidence>
<evidence type="ECO:0000259" key="17">
    <source>
        <dbReference type="SMART" id="SM00382"/>
    </source>
</evidence>
<keyword evidence="13 18" id="KW-0482">Metalloprotease</keyword>
<dbReference type="CDD" id="cd19501">
    <property type="entry name" value="RecA-like_FtsH"/>
    <property type="match status" value="1"/>
</dbReference>
<keyword evidence="8" id="KW-0547">Nucleotide-binding</keyword>
<dbReference type="AlphaFoldDB" id="T2M704"/>
<comment type="cofactor">
    <cofactor evidence="1">
        <name>Zn(2+)</name>
        <dbReference type="ChEBI" id="CHEBI:29105"/>
    </cofactor>
</comment>
<dbReference type="Gene3D" id="3.40.50.300">
    <property type="entry name" value="P-loop containing nucleotide triphosphate hydrolases"/>
    <property type="match status" value="1"/>
</dbReference>
<evidence type="ECO:0000313" key="18">
    <source>
        <dbReference type="EMBL" id="CDG67841.1"/>
    </source>
</evidence>
<sequence>MASSVLVFGSSQVTGVINEILPSISSIKSCFCNKKIPKTCKLKENKYNGEFITSKTINIKKRESGLKNFHELGLHYLPSDWINFIQVPNSKWSSEFLLLKNSSNHWNVSHISNNTFFENKHGLLTKRSFYGILSRHYSTTSKAIHNVSKRYKSTNRLSKNQILFLEYLANQQPSNANAQAEYLKAVVNEDPEYVIKRIASNNFATNEDVKAIHIKALILTDQLSPEELKRKLSNNAINNSTGVEQNPMHVVVVDDKKNTYKKYKSMYNMFMFAMTLSLMYLIFTRFIKMPSLFNSKEFLPDLSEKTVKFEDVEGCDEAKEELEEVVEFLKNPEKFQKLGAKLPGGVLLIGPPGTGKTLLARAIAGEADVPFFFASGSEFDEMFVGVGAARIRKLFASAKEHAPSIIFMDELDAIGGKRNANDSQPYSRMTLNQLLVELDGFTQNEGVIVIGATNFPEILDKALTRPGRFDSKVHVAMPDVRGRKNILQLYLKKVPCAKDIDAEVLARGSPGFSGADLNNLVNQAALRAAAQGCEEITMEHIEWAKDKIMMGPERRSAVIAEKNRNLVAYHEGGHAIVALFTPDAEPVHKATVMPRGSALGYVMQLPEKDDLSWTKKQLLAKIDVCMGGRVAEEIIFGEDAITTGASSDMQQATRIARAMVTQYGMSEKIGTVLIDEEQEKLSPELQSLIESEVKRLIQESYNRAKNILTKYAKEHKRLAEGLLKYETLNAEEINLIIKGKPIQGK</sequence>
<gene>
    <name evidence="18" type="primary">YME1L1</name>
</gene>
<keyword evidence="10" id="KW-0862">Zinc</keyword>
<evidence type="ECO:0000256" key="6">
    <source>
        <dbReference type="ARBA" id="ARBA00022692"/>
    </source>
</evidence>
<keyword evidence="11" id="KW-0067">ATP-binding</keyword>
<dbReference type="InterPro" id="IPR003959">
    <property type="entry name" value="ATPase_AAA_core"/>
</dbReference>